<protein>
    <recommendedName>
        <fullName evidence="5">DUF3311 domain-containing protein</fullName>
    </recommendedName>
</protein>
<keyword evidence="2" id="KW-0472">Membrane</keyword>
<evidence type="ECO:0000256" key="1">
    <source>
        <dbReference type="SAM" id="MobiDB-lite"/>
    </source>
</evidence>
<dbReference type="STRING" id="117157.SAMN04489717_5585"/>
<accession>A0A1H1YNN1</accession>
<sequence>MVAPAARGSAPLVTPTRVVVAVLLAAPFVGTLWVTSYARVEPRLGAFPFFYWYQILWIFLSALCTVAAYLLVRRENRRRGSSASTRAAEARSAGDTGTTTTTTDRTEGGTR</sequence>
<evidence type="ECO:0000313" key="4">
    <source>
        <dbReference type="Proteomes" id="UP000198983"/>
    </source>
</evidence>
<evidence type="ECO:0000256" key="2">
    <source>
        <dbReference type="SAM" id="Phobius"/>
    </source>
</evidence>
<gene>
    <name evidence="3" type="ORF">SAMN04489717_5585</name>
</gene>
<dbReference type="PANTHER" id="PTHR40034">
    <property type="entry name" value="BSL5891 PROTEIN"/>
    <property type="match status" value="1"/>
</dbReference>
<dbReference type="EMBL" id="LT629732">
    <property type="protein sequence ID" value="SDT22706.1"/>
    <property type="molecule type" value="Genomic_DNA"/>
</dbReference>
<dbReference type="OrthoDB" id="123261at2"/>
<keyword evidence="2" id="KW-0812">Transmembrane</keyword>
<dbReference type="InterPro" id="IPR021741">
    <property type="entry name" value="DUF3311"/>
</dbReference>
<feature type="region of interest" description="Disordered" evidence="1">
    <location>
        <begin position="77"/>
        <end position="111"/>
    </location>
</feature>
<dbReference type="AlphaFoldDB" id="A0A1H1YNN1"/>
<evidence type="ECO:0000313" key="3">
    <source>
        <dbReference type="EMBL" id="SDT22706.1"/>
    </source>
</evidence>
<reference evidence="3 4" key="1">
    <citation type="submission" date="2016-10" db="EMBL/GenBank/DDBJ databases">
        <authorList>
            <person name="de Groot N.N."/>
        </authorList>
    </citation>
    <scope>NUCLEOTIDE SEQUENCE [LARGE SCALE GENOMIC DNA]</scope>
    <source>
        <strain evidence="3 4">DSM 22024</strain>
    </source>
</reference>
<feature type="transmembrane region" description="Helical" evidence="2">
    <location>
        <begin position="18"/>
        <end position="38"/>
    </location>
</feature>
<feature type="compositionally biased region" description="Low complexity" evidence="1">
    <location>
        <begin position="81"/>
        <end position="103"/>
    </location>
</feature>
<keyword evidence="2" id="KW-1133">Transmembrane helix</keyword>
<name>A0A1H1YNN1_9ACTN</name>
<dbReference type="RefSeq" id="WP_092656562.1">
    <property type="nucleotide sequence ID" value="NZ_LT629732.1"/>
</dbReference>
<keyword evidence="4" id="KW-1185">Reference proteome</keyword>
<organism evidence="3 4">
    <name type="scientific">Actinopolymorpha singaporensis</name>
    <dbReference type="NCBI Taxonomy" id="117157"/>
    <lineage>
        <taxon>Bacteria</taxon>
        <taxon>Bacillati</taxon>
        <taxon>Actinomycetota</taxon>
        <taxon>Actinomycetes</taxon>
        <taxon>Propionibacteriales</taxon>
        <taxon>Actinopolymorphaceae</taxon>
        <taxon>Actinopolymorpha</taxon>
    </lineage>
</organism>
<proteinExistence type="predicted"/>
<dbReference type="Pfam" id="PF11755">
    <property type="entry name" value="DUF3311"/>
    <property type="match status" value="1"/>
</dbReference>
<dbReference type="Proteomes" id="UP000198983">
    <property type="component" value="Chromosome I"/>
</dbReference>
<evidence type="ECO:0008006" key="5">
    <source>
        <dbReference type="Google" id="ProtNLM"/>
    </source>
</evidence>
<dbReference type="PANTHER" id="PTHR40034:SF1">
    <property type="entry name" value="BSL5891 PROTEIN"/>
    <property type="match status" value="1"/>
</dbReference>
<feature type="transmembrane region" description="Helical" evidence="2">
    <location>
        <begin position="50"/>
        <end position="72"/>
    </location>
</feature>